<proteinExistence type="predicted"/>
<dbReference type="EMBL" id="QPJQ01000014">
    <property type="protein sequence ID" value="RCX02431.1"/>
    <property type="molecule type" value="Genomic_DNA"/>
</dbReference>
<name>A0A368ZZQ6_9GAMM</name>
<organism evidence="1 2">
    <name type="scientific">Marinomonas foliarum</name>
    <dbReference type="NCBI Taxonomy" id="491950"/>
    <lineage>
        <taxon>Bacteria</taxon>
        <taxon>Pseudomonadati</taxon>
        <taxon>Pseudomonadota</taxon>
        <taxon>Gammaproteobacteria</taxon>
        <taxon>Oceanospirillales</taxon>
        <taxon>Oceanospirillaceae</taxon>
        <taxon>Marinomonas</taxon>
    </lineage>
</organism>
<evidence type="ECO:0000313" key="1">
    <source>
        <dbReference type="EMBL" id="RCX02431.1"/>
    </source>
</evidence>
<comment type="caution">
    <text evidence="1">The sequence shown here is derived from an EMBL/GenBank/DDBJ whole genome shotgun (WGS) entry which is preliminary data.</text>
</comment>
<reference evidence="1 2" key="1">
    <citation type="submission" date="2018-07" db="EMBL/GenBank/DDBJ databases">
        <title>Genomic Encyclopedia of Type Strains, Phase III (KMG-III): the genomes of soil and plant-associated and newly described type strains.</title>
        <authorList>
            <person name="Whitman W."/>
        </authorList>
    </citation>
    <scope>NUCLEOTIDE SEQUENCE [LARGE SCALE GENOMIC DNA]</scope>
    <source>
        <strain evidence="1 2">CECT 7731</strain>
    </source>
</reference>
<gene>
    <name evidence="1" type="ORF">DFP77_1142</name>
</gene>
<dbReference type="Proteomes" id="UP000253506">
    <property type="component" value="Unassembled WGS sequence"/>
</dbReference>
<dbReference type="RefSeq" id="WP_114411953.1">
    <property type="nucleotide sequence ID" value="NZ_QPJQ01000014.1"/>
</dbReference>
<dbReference type="AlphaFoldDB" id="A0A368ZZQ6"/>
<dbReference type="OrthoDB" id="5735634at2"/>
<sequence>MTALIVIFITLSLMGSALWIMPPKKERQRMSLRMQARKLGITVQLTSIDLPDKWDKSKNRQKTVAYSHYRLKPLVSLSETIWILPFEVWKYRSITEGWWTSEAIDLDLKTLGILEKYTSILSAVKITADGVFCYWDERGDEAVLNELSQLITALEAISSVTHQK</sequence>
<evidence type="ECO:0000313" key="2">
    <source>
        <dbReference type="Proteomes" id="UP000253506"/>
    </source>
</evidence>
<protein>
    <submittedName>
        <fullName evidence="1">Uncharacterized protein</fullName>
    </submittedName>
</protein>
<accession>A0A368ZZQ6</accession>